<dbReference type="InterPro" id="IPR024743">
    <property type="entry name" value="Dynein_HC_stalk"/>
</dbReference>
<dbReference type="GO" id="GO:0005874">
    <property type="term" value="C:microtubule"/>
    <property type="evidence" value="ECO:0007669"/>
    <property type="project" value="UniProtKB-KW"/>
</dbReference>
<evidence type="ECO:0000256" key="1">
    <source>
        <dbReference type="ARBA" id="ARBA00004245"/>
    </source>
</evidence>
<keyword evidence="7" id="KW-0243">Dynein</keyword>
<dbReference type="InterPro" id="IPR035706">
    <property type="entry name" value="AAA_9"/>
</dbReference>
<dbReference type="Pfam" id="PF08393">
    <property type="entry name" value="DHC_N2"/>
    <property type="match status" value="1"/>
</dbReference>
<proteinExistence type="predicted"/>
<dbReference type="SMART" id="SM00382">
    <property type="entry name" value="AAA"/>
    <property type="match status" value="2"/>
</dbReference>
<dbReference type="InterPro" id="IPR024317">
    <property type="entry name" value="Dynein_heavy_chain_D4_dom"/>
</dbReference>
<feature type="coiled-coil region" evidence="12">
    <location>
        <begin position="2356"/>
        <end position="2390"/>
    </location>
</feature>
<dbReference type="GO" id="GO:0007018">
    <property type="term" value="P:microtubule-based movement"/>
    <property type="evidence" value="ECO:0007669"/>
    <property type="project" value="InterPro"/>
</dbReference>
<dbReference type="Pfam" id="PF12781">
    <property type="entry name" value="AAA_9"/>
    <property type="match status" value="1"/>
</dbReference>
<dbReference type="Pfam" id="PF12774">
    <property type="entry name" value="AAA_6"/>
    <property type="match status" value="1"/>
</dbReference>
<dbReference type="Pfam" id="PF03028">
    <property type="entry name" value="Dynein_heavy"/>
    <property type="match status" value="1"/>
</dbReference>
<evidence type="ECO:0000256" key="12">
    <source>
        <dbReference type="SAM" id="Coils"/>
    </source>
</evidence>
<dbReference type="Gene3D" id="1.10.8.710">
    <property type="match status" value="1"/>
</dbReference>
<evidence type="ECO:0000256" key="8">
    <source>
        <dbReference type="ARBA" id="ARBA00023054"/>
    </source>
</evidence>
<name>A0A139ARK7_GONPJ</name>
<evidence type="ECO:0000256" key="10">
    <source>
        <dbReference type="ARBA" id="ARBA00023212"/>
    </source>
</evidence>
<dbReference type="GO" id="GO:0030286">
    <property type="term" value="C:dynein complex"/>
    <property type="evidence" value="ECO:0007669"/>
    <property type="project" value="UniProtKB-KW"/>
</dbReference>
<dbReference type="GO" id="GO:0045505">
    <property type="term" value="F:dynein intermediate chain binding"/>
    <property type="evidence" value="ECO:0007669"/>
    <property type="project" value="InterPro"/>
</dbReference>
<dbReference type="Gene3D" id="1.20.140.100">
    <property type="entry name" value="Dynein heavy chain, N-terminal domain 2"/>
    <property type="match status" value="1"/>
</dbReference>
<feature type="domain" description="AAA+ ATPase" evidence="13">
    <location>
        <begin position="1574"/>
        <end position="1718"/>
    </location>
</feature>
<dbReference type="InterPro" id="IPR027417">
    <property type="entry name" value="P-loop_NTPase"/>
</dbReference>
<dbReference type="FunFam" id="3.40.50.300:FF:000071">
    <property type="entry name" value="Cytoplasmic dynein heavy chain 1"/>
    <property type="match status" value="1"/>
</dbReference>
<evidence type="ECO:0000256" key="4">
    <source>
        <dbReference type="ARBA" id="ARBA00022701"/>
    </source>
</evidence>
<reference evidence="14 15" key="1">
    <citation type="journal article" date="2015" name="Genome Biol. Evol.">
        <title>Phylogenomic analyses indicate that early fungi evolved digesting cell walls of algal ancestors of land plants.</title>
        <authorList>
            <person name="Chang Y."/>
            <person name="Wang S."/>
            <person name="Sekimoto S."/>
            <person name="Aerts A.L."/>
            <person name="Choi C."/>
            <person name="Clum A."/>
            <person name="LaButti K.M."/>
            <person name="Lindquist E.A."/>
            <person name="Yee Ngan C."/>
            <person name="Ohm R.A."/>
            <person name="Salamov A.A."/>
            <person name="Grigoriev I.V."/>
            <person name="Spatafora J.W."/>
            <person name="Berbee M.L."/>
        </authorList>
    </citation>
    <scope>NUCLEOTIDE SEQUENCE [LARGE SCALE GENOMIC DNA]</scope>
    <source>
        <strain evidence="14 15">JEL478</strain>
    </source>
</reference>
<dbReference type="Gene3D" id="3.40.50.300">
    <property type="entry name" value="P-loop containing nucleotide triphosphate hydrolases"/>
    <property type="match status" value="4"/>
</dbReference>
<keyword evidence="9" id="KW-0505">Motor protein</keyword>
<protein>
    <recommendedName>
        <fullName evidence="2">Dynein heavy chain, cytoplasmic</fullName>
    </recommendedName>
    <alternativeName>
        <fullName evidence="11">Dynein heavy chain, cytosolic</fullName>
    </alternativeName>
</protein>
<dbReference type="InterPro" id="IPR026983">
    <property type="entry name" value="DHC"/>
</dbReference>
<evidence type="ECO:0000256" key="11">
    <source>
        <dbReference type="ARBA" id="ARBA00033439"/>
    </source>
</evidence>
<feature type="coiled-coil region" evidence="12">
    <location>
        <begin position="2120"/>
        <end position="2182"/>
    </location>
</feature>
<sequence>MPAERWKSIIIDLVTKFWQNKWKETYDVLIILNSLLERVHKALEYLDLRCSFSKILNSDEWVELQLPQIFDSFLACLNVTLDITDAYKWEASIKSFDLEISRAEKYAAEKLKTALSQLVNEKQSLISHINTEVQSLLSSIRESTEFSVAQGDMPSSDVILSIRQNVLKDALSGVQAAENLLHFIAGGLEELNNMELDFFNVWVQNCNQALDLWENQFQNGLELVSFVKDSKLYTWEKHIMKLEITVNEVLDKAGVPPSQKQNTPWDTHLDHQLFKLALLVLSQCLHTWYQHNLIYNSKVEEIQLKEKMEHHVIEDGRSTFYRDIRKHLSPIKELRVTCNVALFEDTFELCGEQILQQIDLGECIVEALDAAQTIFAEWDLLKDLHGLIAFTSNSLLLLEDWEDVFRALKSKGQQVAIIPTEVQFVGVAITTSQLKLKLEEYLQSMFDVLQWLCLQIKDNGSNLQRARETLTSVLTERQKAEIQMKFAAEENALLKKLTGQHLQTALNFLQRKMSEIKSFEEALDLLDSVLESKQLKQITYDMLLNLQATIKTAQIQDDIDLELKNFSALNIQMEEDLKSFNLLSSFQELLLHANNSTELFSSSWLYSTLIEPWKQELLTIRKTSITSVIESKLHQLQILVKTTQSISGEVWTDEHWQDFYSVLQKKPPKDPKLVSRSLILNSMEKIILNAKEIENITIRASQEAPLRQALLELESWVTSPIFAFRDHATLQGRNTPSPQFAQRGGYWEARLGQLSDCLAILAAVQRKWIYLEPIYGQNILSSEGARFQQLDSKFSALMNQLCREKRMLEMCITERVHSTVTFLHEQLELCQKALAEFLEEKRSCFPRFYFVGDDDLLEMLGQGTDKEKMQSHLHKIFTAIGELLFSDQCDVVAIKSTEGEVVSLSSKDTPQQVVELAEYIKFSSECEEIMDGKQSFSQMLAKLKTKLGDFNKIVHDGLYADNQSGHLTLKAQALILDTIHRINVVKSLYSLETIEKDDWSWKKQLRFYLQDDDNMIVCMGEARLPYSWEYQGNGSKLVHTELTDKCFLSLFQALKDGYGGNPFGPAGTGKTESVKALGSLLGRQVLVFNCDEGLDYAAIGRTFMGLCKVGAWGCFDEFNRLEELVMSAVSVLIRDIQASLKNEKKLAKILGLDVHLDCKTAIFITLNPASKEYGGRQQLPDNLKQLFRPIAMTHPNNASICDILLSAEGFKDSTILAVKIVTTLMSCKETLSCQKQYDWGLRTIKTVLIVSGRLLRSHRSGTNDSYVEEQCVLEALHTTITPRLKQLDSQNFSDILMDIFSGHGFVLDQESKDKGELWQCFEELGLQPNSVQLKTCKFFLTSLETKMGVALIGRYGTGKSTIWKVVLKFYQKTKKIKVHYIQPKATCKEYFWGVLNSETREWEDGILIRIARDIIQNPTITHWVICDGDIDPEWIEALNSVLDDNHILTVPNGERFHFGANVHFIFEASDFKYASPATVSRLSVIHLTEQDFTIKLLLDGWALKLSEVGEVQMRTKILKPIFLSFLVPEDIQPILQKKFPDYFESVNCKDNVPNSNYPAHYFYLQNALSILMENGENILLIGPRGSGKLTLVRELLSISSSSSRIIYCSATTSGKDIVDNILEMGTVHSSADGKPDKYESVEVIAMLQQLLCFHGFYDFKSKEWVTIKQFQIITTINSDRDMGMRALFFGTPTENILVDVCNQMLSKVLHKLDLSDKDGCIVKLAKTMVSILSSIREHTKDMSLSSKHLIHWIDSLAPLEITPSSDHVKHLLTLVSIKGCRLLVNGLKSQFKKLALNIISTTIAQHWDFHIETSEIVSSEALFAPSHANNYRDEWTHSLNNTSEFITSDQRLYLELIKDALTTRFGAIGGSTILWGRSGMGRSRSCSFVAEMLGFKCQTIAESANLTLRSIQNDFKNIFYSVGIDAQKILLIVEKHHLTSSPRVLCYLNDLLGAGKLCGLYTKEELQLLVQSLSTECSNDSYSGGLIDYFWDRVSQNLHIAVILNVDDPDAHNLYQLAPTIADSCTKIWFDDWSILNKQELTIARMGNNNILDELLDSEKKTVMETIVKVDETIDSKPAQFISFLETYENILNKSWTTNKRKLDHLEKGVDKLHSASECVAELSEQAESKKASVEALQKSADADLEDITEKIAQANLQKVAIQDLQVKLSFEKQNLVEKKDATQKELQSVEPLLLQAKCAVGEIRTENLAEIRSLRAPPAVIRDVLEGLLRLLGIKDMSWSSMKAFLGKRNVKDEIINFQAENITPSIRESVKMLIFERPGSLAIWVKANIAYSDVLAKVAPLQEQLNTLENNLLQSHSALEMSKSQLKGIEDCITEQKTSFASKMRDAEVLRAELQAVLLTKSKAEDLLEKLQEEGKRWTSEVKNLQENLKSCPLTSIITAAVVAFFGQMEEQKRKLTLEKCEHDRITWKSMGLQDDRLALENASIILTTTQTPLIIDASSNILQWLKQATPQDNGIEVVDFCSKNSVTENLLSLALQKLIPTVENERAQLVAKDQQLRIELHKLEETLLKCLAEAEGNILDDQSLIESLSEVKEKSASISNSLEKSVILQQKLQQEQNTFFGFAHHSENISVLVTELEKQLFGYLKMSSFEEDWVPITLYISQKLKPEEFPKEDWDTICKESYGMVLTSQMVPSWFPKKHQHNTSPAYMDLAARTFRSEASWKEWIDSGSPYNLLGKQNKSISAFQRFLLVKNFHPDKLHKTEIFAIDESHLKRPSLDKIMSITSAIQPILVKSESGTNPLKEILRLASNRSQDIEELVIGSMSLSDMMKVLESCTTKGTWLCLQNVHLASQWVSNIPQELKKMESRVNSSFRLWLIAEDHEKFPENFLSSCFKIVVNVPKVQGRSTFIPQGWMEKYGFSVSDLWSSANLLVNVIKTGNISKGIQSFSGIVENIYSGHIGSAGDTEKLKTLLLNLICKNLSDLGNSYNDLSGLKETELAAIGSSAEEHKNSCNGPLEHKTLSHSSNGVWEEMLSHLSAIPEISIKVPEPISTFFHTELEDVKKICQQEAQSLRLQMLPTSQLGSSDTITLEFIYQESGSKMSEDGTIQDVDGDDDAVSCAPNCYISWLPNEMNMELCTGAYFPLFLDGSRQKYICDLQVINKDAENKWKLFGTAFIILPEM</sequence>
<dbReference type="OMA" id="WCKERVS"/>
<evidence type="ECO:0000256" key="7">
    <source>
        <dbReference type="ARBA" id="ARBA00023017"/>
    </source>
</evidence>
<evidence type="ECO:0000256" key="3">
    <source>
        <dbReference type="ARBA" id="ARBA00022490"/>
    </source>
</evidence>
<dbReference type="Gene3D" id="6.10.140.1060">
    <property type="match status" value="1"/>
</dbReference>
<evidence type="ECO:0000313" key="14">
    <source>
        <dbReference type="EMBL" id="KXS19391.1"/>
    </source>
</evidence>
<dbReference type="InterPro" id="IPR004273">
    <property type="entry name" value="Dynein_heavy_D6_P-loop"/>
</dbReference>
<keyword evidence="4" id="KW-0493">Microtubule</keyword>
<dbReference type="EMBL" id="KQ965738">
    <property type="protein sequence ID" value="KXS19391.1"/>
    <property type="molecule type" value="Genomic_DNA"/>
</dbReference>
<gene>
    <name evidence="14" type="ORF">M427DRAFT_41773</name>
</gene>
<evidence type="ECO:0000259" key="13">
    <source>
        <dbReference type="SMART" id="SM00382"/>
    </source>
</evidence>
<feature type="domain" description="AAA+ ATPase" evidence="13">
    <location>
        <begin position="1059"/>
        <end position="1209"/>
    </location>
</feature>
<dbReference type="InterPro" id="IPR043157">
    <property type="entry name" value="Dynein_AAA1S"/>
</dbReference>
<evidence type="ECO:0000313" key="15">
    <source>
        <dbReference type="Proteomes" id="UP000070544"/>
    </source>
</evidence>
<dbReference type="SUPFAM" id="SSF52540">
    <property type="entry name" value="P-loop containing nucleoside triphosphate hydrolases"/>
    <property type="match status" value="3"/>
</dbReference>
<keyword evidence="15" id="KW-1185">Reference proteome</keyword>
<dbReference type="Pfam" id="PF12777">
    <property type="entry name" value="MT"/>
    <property type="match status" value="1"/>
</dbReference>
<keyword evidence="5" id="KW-0547">Nucleotide-binding</keyword>
<keyword evidence="10" id="KW-0206">Cytoskeleton</keyword>
<dbReference type="Proteomes" id="UP000070544">
    <property type="component" value="Unassembled WGS sequence"/>
</dbReference>
<comment type="subcellular location">
    <subcellularLocation>
        <location evidence="1">Cytoplasm</location>
        <location evidence="1">Cytoskeleton</location>
    </subcellularLocation>
</comment>
<dbReference type="PANTHER" id="PTHR45703">
    <property type="entry name" value="DYNEIN HEAVY CHAIN"/>
    <property type="match status" value="1"/>
</dbReference>
<dbReference type="InterPro" id="IPR013602">
    <property type="entry name" value="Dynein_heavy_linker"/>
</dbReference>
<evidence type="ECO:0000256" key="5">
    <source>
        <dbReference type="ARBA" id="ARBA00022741"/>
    </source>
</evidence>
<keyword evidence="6" id="KW-0067">ATP-binding</keyword>
<dbReference type="InterPro" id="IPR042222">
    <property type="entry name" value="Dynein_2_N"/>
</dbReference>
<evidence type="ECO:0000256" key="9">
    <source>
        <dbReference type="ARBA" id="ARBA00023175"/>
    </source>
</evidence>
<dbReference type="Pfam" id="PF12780">
    <property type="entry name" value="AAA_8"/>
    <property type="match status" value="1"/>
</dbReference>
<accession>A0A139ARK7</accession>
<dbReference type="Gene3D" id="1.20.58.1120">
    <property type="match status" value="1"/>
</dbReference>
<dbReference type="Gene3D" id="1.20.920.20">
    <property type="match status" value="1"/>
</dbReference>
<dbReference type="STRING" id="1344416.A0A139ARK7"/>
<evidence type="ECO:0000256" key="2">
    <source>
        <dbReference type="ARBA" id="ARBA00022197"/>
    </source>
</evidence>
<dbReference type="InterPro" id="IPR003593">
    <property type="entry name" value="AAA+_ATPase"/>
</dbReference>
<keyword evidence="8 12" id="KW-0175">Coiled coil</keyword>
<dbReference type="GO" id="GO:0051959">
    <property type="term" value="F:dynein light intermediate chain binding"/>
    <property type="evidence" value="ECO:0007669"/>
    <property type="project" value="InterPro"/>
</dbReference>
<keyword evidence="3" id="KW-0963">Cytoplasm</keyword>
<organism evidence="14 15">
    <name type="scientific">Gonapodya prolifera (strain JEL478)</name>
    <name type="common">Monoblepharis prolifera</name>
    <dbReference type="NCBI Taxonomy" id="1344416"/>
    <lineage>
        <taxon>Eukaryota</taxon>
        <taxon>Fungi</taxon>
        <taxon>Fungi incertae sedis</taxon>
        <taxon>Chytridiomycota</taxon>
        <taxon>Chytridiomycota incertae sedis</taxon>
        <taxon>Monoblepharidomycetes</taxon>
        <taxon>Monoblepharidales</taxon>
        <taxon>Gonapodyaceae</taxon>
        <taxon>Gonapodya</taxon>
    </lineage>
</organism>
<feature type="coiled-coil region" evidence="12">
    <location>
        <begin position="463"/>
        <end position="497"/>
    </location>
</feature>
<dbReference type="PANTHER" id="PTHR45703:SF22">
    <property type="entry name" value="DYNEIN CYTOPLASMIC 2 HEAVY CHAIN 1"/>
    <property type="match status" value="1"/>
</dbReference>
<dbReference type="OrthoDB" id="447173at2759"/>
<dbReference type="GO" id="GO:0005524">
    <property type="term" value="F:ATP binding"/>
    <property type="evidence" value="ECO:0007669"/>
    <property type="project" value="UniProtKB-KW"/>
</dbReference>
<dbReference type="InterPro" id="IPR035699">
    <property type="entry name" value="AAA_6"/>
</dbReference>
<evidence type="ECO:0000256" key="6">
    <source>
        <dbReference type="ARBA" id="ARBA00022840"/>
    </source>
</evidence>
<dbReference type="GO" id="GO:0008569">
    <property type="term" value="F:minus-end-directed microtubule motor activity"/>
    <property type="evidence" value="ECO:0007669"/>
    <property type="project" value="InterPro"/>
</dbReference>